<evidence type="ECO:0000313" key="1">
    <source>
        <dbReference type="EMBL" id="PZD97386.1"/>
    </source>
</evidence>
<dbReference type="NCBIfam" id="NF038094">
    <property type="entry name" value="CueP_fam"/>
    <property type="match status" value="1"/>
</dbReference>
<dbReference type="OrthoDB" id="73040at2"/>
<dbReference type="Pfam" id="PF21172">
    <property type="entry name" value="CueP"/>
    <property type="match status" value="1"/>
</dbReference>
<sequence>MKKLLIGVTGLVVVALGVLVWSLNSGSSGADHAGSEDITKLVADLSKGDIKAQSASIDSHQLIVINSDNTESTYELPKDEFFVSIAPYINDTHPCAIHNLATCRGEMKNEKFDVLIVDLEGSVVLSETMQSQANGFVDLWLPRDRKYRVTITYGDKTATSEISTFENDNTCIADMQLV</sequence>
<evidence type="ECO:0000313" key="2">
    <source>
        <dbReference type="Proteomes" id="UP000249522"/>
    </source>
</evidence>
<dbReference type="Proteomes" id="UP000249522">
    <property type="component" value="Unassembled WGS sequence"/>
</dbReference>
<dbReference type="RefSeq" id="WP_111145244.1">
    <property type="nucleotide sequence ID" value="NZ_QKRB01000028.1"/>
</dbReference>
<proteinExistence type="predicted"/>
<protein>
    <recommendedName>
        <fullName evidence="3">CueP family metal-binding protein</fullName>
    </recommendedName>
</protein>
<dbReference type="EMBL" id="QKRB01000028">
    <property type="protein sequence ID" value="PZD97386.1"/>
    <property type="molecule type" value="Genomic_DNA"/>
</dbReference>
<comment type="caution">
    <text evidence="1">The sequence shown here is derived from an EMBL/GenBank/DDBJ whole genome shotgun (WGS) entry which is preliminary data.</text>
</comment>
<dbReference type="Gene3D" id="2.60.40.3700">
    <property type="match status" value="1"/>
</dbReference>
<name>A0A2W1LE68_9BACL</name>
<keyword evidence="2" id="KW-1185">Reference proteome</keyword>
<organism evidence="1 2">
    <name type="scientific">Paenibacillus sambharensis</name>
    <dbReference type="NCBI Taxonomy" id="1803190"/>
    <lineage>
        <taxon>Bacteria</taxon>
        <taxon>Bacillati</taxon>
        <taxon>Bacillota</taxon>
        <taxon>Bacilli</taxon>
        <taxon>Bacillales</taxon>
        <taxon>Paenibacillaceae</taxon>
        <taxon>Paenibacillus</taxon>
    </lineage>
</organism>
<accession>A0A2W1LE68</accession>
<evidence type="ECO:0008006" key="3">
    <source>
        <dbReference type="Google" id="ProtNLM"/>
    </source>
</evidence>
<reference evidence="1 2" key="1">
    <citation type="submission" date="2018-06" db="EMBL/GenBank/DDBJ databases">
        <title>Paenibacillus imtechensis sp. nov.</title>
        <authorList>
            <person name="Pinnaka A.K."/>
            <person name="Singh H."/>
            <person name="Kaur M."/>
        </authorList>
    </citation>
    <scope>NUCLEOTIDE SEQUENCE [LARGE SCALE GENOMIC DNA]</scope>
    <source>
        <strain evidence="1 2">SMB1</strain>
    </source>
</reference>
<gene>
    <name evidence="1" type="ORF">DNH61_03300</name>
</gene>
<dbReference type="InterPro" id="IPR047808">
    <property type="entry name" value="CueP-like"/>
</dbReference>
<dbReference type="AlphaFoldDB" id="A0A2W1LE68"/>